<feature type="transmembrane region" description="Helical" evidence="2">
    <location>
        <begin position="161"/>
        <end position="182"/>
    </location>
</feature>
<evidence type="ECO:0000313" key="3">
    <source>
        <dbReference type="EMBL" id="QEN07342.1"/>
    </source>
</evidence>
<dbReference type="OrthoDB" id="388031at2"/>
<feature type="transmembrane region" description="Helical" evidence="2">
    <location>
        <begin position="309"/>
        <end position="331"/>
    </location>
</feature>
<dbReference type="EMBL" id="CP036150">
    <property type="protein sequence ID" value="QEN07342.1"/>
    <property type="molecule type" value="Genomic_DNA"/>
</dbReference>
<keyword evidence="2" id="KW-0472">Membrane</keyword>
<evidence type="ECO:0000256" key="2">
    <source>
        <dbReference type="SAM" id="Phobius"/>
    </source>
</evidence>
<dbReference type="PANTHER" id="PTHR43298">
    <property type="entry name" value="MULTIDRUG RESISTANCE PROTEIN NORM-RELATED"/>
    <property type="match status" value="1"/>
</dbReference>
<accession>A0A5C1QMG1</accession>
<dbReference type="PANTHER" id="PTHR43298:SF2">
    <property type="entry name" value="FMN_FAD EXPORTER YEEO-RELATED"/>
    <property type="match status" value="1"/>
</dbReference>
<feature type="transmembrane region" description="Helical" evidence="2">
    <location>
        <begin position="130"/>
        <end position="154"/>
    </location>
</feature>
<sequence>MFQISKSLKNINYKMLLALILSGLFPAIYMAVRVRFLGDMPSDWGVNIASQLSWVNLLYEIMNEAILLPVFFLFGKVIKDKEDLENRLRTGLIITFVLYCVLSILIAVMAEPLVLMMAQQSDLVPATVIYIRWESLAVVFSILFRFLLPVFILINKERVIYIFLALQMSLSLIFDTLLISSLPFSLNIGVNGIAFSNLLTSVILVGISLFSLTRSGYSIIRNNRPLSFRWTREWLRIGGYSGIESLVRNLAFMIVILRMINVVNEQGTFWVTNNFIWGWLLLPVLALGELIKRDCAEDSSNIQRFFQGYMSLTTIFVLLWILTIPFWKGFLFNVMGVQNPIEIFNIALVSLIFYIVFAYNNVVDSIFYGIGRTDLMLLQSLATNLIFYIGAYALYLKGLFIPSLTGIAILFGLGIVFDSLITFYLYYKLMKRELVLA</sequence>
<evidence type="ECO:0000313" key="4">
    <source>
        <dbReference type="Proteomes" id="UP000324209"/>
    </source>
</evidence>
<protein>
    <submittedName>
        <fullName evidence="3">Multidrug transporter</fullName>
    </submittedName>
</protein>
<keyword evidence="2" id="KW-1133">Transmembrane helix</keyword>
<feature type="transmembrane region" description="Helical" evidence="2">
    <location>
        <begin position="90"/>
        <end position="110"/>
    </location>
</feature>
<name>A0A5C1QMG1_9SPIO</name>
<dbReference type="NCBIfam" id="NF045539">
    <property type="entry name" value="MATE_efflux1"/>
    <property type="match status" value="1"/>
</dbReference>
<feature type="transmembrane region" description="Helical" evidence="2">
    <location>
        <begin position="269"/>
        <end position="288"/>
    </location>
</feature>
<feature type="transmembrane region" description="Helical" evidence="2">
    <location>
        <begin position="188"/>
        <end position="213"/>
    </location>
</feature>
<dbReference type="KEGG" id="ock:EXM22_04815"/>
<feature type="transmembrane region" description="Helical" evidence="2">
    <location>
        <begin position="57"/>
        <end position="78"/>
    </location>
</feature>
<feature type="transmembrane region" description="Helical" evidence="2">
    <location>
        <begin position="375"/>
        <end position="395"/>
    </location>
</feature>
<organism evidence="3 4">
    <name type="scientific">Oceanispirochaeta crateris</name>
    <dbReference type="NCBI Taxonomy" id="2518645"/>
    <lineage>
        <taxon>Bacteria</taxon>
        <taxon>Pseudomonadati</taxon>
        <taxon>Spirochaetota</taxon>
        <taxon>Spirochaetia</taxon>
        <taxon>Spirochaetales</taxon>
        <taxon>Spirochaetaceae</taxon>
        <taxon>Oceanispirochaeta</taxon>
    </lineage>
</organism>
<reference evidence="3 4" key="1">
    <citation type="submission" date="2019-02" db="EMBL/GenBank/DDBJ databases">
        <title>Complete Genome Sequence and Methylome Analysis of free living Spirochaetas.</title>
        <authorList>
            <person name="Fomenkov A."/>
            <person name="Dubinina G."/>
            <person name="Leshcheva N."/>
            <person name="Mikheeva N."/>
            <person name="Grabovich M."/>
            <person name="Vincze T."/>
            <person name="Roberts R.J."/>
        </authorList>
    </citation>
    <scope>NUCLEOTIDE SEQUENCE [LARGE SCALE GENOMIC DNA]</scope>
    <source>
        <strain evidence="3 4">K2</strain>
    </source>
</reference>
<proteinExistence type="predicted"/>
<evidence type="ECO:0000256" key="1">
    <source>
        <dbReference type="ARBA" id="ARBA00022448"/>
    </source>
</evidence>
<dbReference type="InterPro" id="IPR050222">
    <property type="entry name" value="MATE_MdtK"/>
</dbReference>
<gene>
    <name evidence="3" type="ORF">EXM22_04815</name>
</gene>
<keyword evidence="2" id="KW-0812">Transmembrane</keyword>
<keyword evidence="4" id="KW-1185">Reference proteome</keyword>
<dbReference type="GO" id="GO:0005886">
    <property type="term" value="C:plasma membrane"/>
    <property type="evidence" value="ECO:0007669"/>
    <property type="project" value="TreeGrafter"/>
</dbReference>
<dbReference type="AlphaFoldDB" id="A0A5C1QMG1"/>
<feature type="transmembrane region" description="Helical" evidence="2">
    <location>
        <begin position="234"/>
        <end position="257"/>
    </location>
</feature>
<dbReference type="Proteomes" id="UP000324209">
    <property type="component" value="Chromosome"/>
</dbReference>
<feature type="transmembrane region" description="Helical" evidence="2">
    <location>
        <begin position="343"/>
        <end position="363"/>
    </location>
</feature>
<keyword evidence="1" id="KW-0813">Transport</keyword>
<dbReference type="RefSeq" id="WP_149485423.1">
    <property type="nucleotide sequence ID" value="NZ_CP036150.1"/>
</dbReference>
<feature type="transmembrane region" description="Helical" evidence="2">
    <location>
        <begin position="407"/>
        <end position="427"/>
    </location>
</feature>